<evidence type="ECO:0000313" key="11">
    <source>
        <dbReference type="Proteomes" id="UP000054485"/>
    </source>
</evidence>
<dbReference type="Gene3D" id="3.30.2020.30">
    <property type="match status" value="1"/>
</dbReference>
<reference evidence="10 11" key="1">
    <citation type="submission" date="2014-04" db="EMBL/GenBank/DDBJ databases">
        <authorList>
            <consortium name="DOE Joint Genome Institute"/>
            <person name="Kuo A."/>
            <person name="Ruytinx J."/>
            <person name="Rineau F."/>
            <person name="Colpaert J."/>
            <person name="Kohler A."/>
            <person name="Nagy L.G."/>
            <person name="Floudas D."/>
            <person name="Copeland A."/>
            <person name="Barry K.W."/>
            <person name="Cichocki N."/>
            <person name="Veneault-Fourrey C."/>
            <person name="LaButti K."/>
            <person name="Lindquist E.A."/>
            <person name="Lipzen A."/>
            <person name="Lundell T."/>
            <person name="Morin E."/>
            <person name="Murat C."/>
            <person name="Sun H."/>
            <person name="Tunlid A."/>
            <person name="Henrissat B."/>
            <person name="Grigoriev I.V."/>
            <person name="Hibbett D.S."/>
            <person name="Martin F."/>
            <person name="Nordberg H.P."/>
            <person name="Cantor M.N."/>
            <person name="Hua S.X."/>
        </authorList>
    </citation>
    <scope>NUCLEOTIDE SEQUENCE [LARGE SCALE GENOMIC DNA]</scope>
    <source>
        <strain evidence="10 11">UH-Slu-Lm8-n1</strain>
    </source>
</reference>
<dbReference type="STRING" id="930992.A0A0D0AZ05"/>
<dbReference type="Pfam" id="PF02668">
    <property type="entry name" value="TauD"/>
    <property type="match status" value="1"/>
</dbReference>
<comment type="similarity">
    <text evidence="2">Belongs to the gamma-BBH/TMLD family.</text>
</comment>
<dbReference type="InterPro" id="IPR038492">
    <property type="entry name" value="GBBH-like_N_sf"/>
</dbReference>
<evidence type="ECO:0000256" key="4">
    <source>
        <dbReference type="ARBA" id="ARBA00022964"/>
    </source>
</evidence>
<sequence length="404" mass="45727">MVQTSHSWLIVPAVAAAFPYRWLRDACQCAACVHPSTSQKLLRTSDIPADVRPIPYGVSFQDSGIHVEWADNHKSFYDHSFLERYSSTQRRSSYHKNVKPKSWDVSTISQVPDLYMTYEAIKKPSQLLSAITQLTRYGLLFLTGVPNTEHTNETCELRKLANIFGELRETFYGELWDVKNIRNSKNIAYTDLDLGLHMDLLYFQHPPRYQILHCLRNRVIGGTSRFVDGLRAAETLHKTNTADFNILATTPVPFHYVNDGHHLHHEHPTIELASLPPEMDTGSLFAARSAPRSMPEIKHINYSPPFQAPLLLDSTPPEFYDALGLYAALLDDPANILEYTLREGDAVLFDNRRVLHARTAFTDDGSGAGAYGEANRWLKGCYLEADAILDRGRVLRAKRDKGTL</sequence>
<comment type="cofactor">
    <cofactor evidence="1">
        <name>Fe(2+)</name>
        <dbReference type="ChEBI" id="CHEBI:29033"/>
    </cofactor>
</comment>
<proteinExistence type="inferred from homology"/>
<dbReference type="Pfam" id="PF06155">
    <property type="entry name" value="GBBH-like_N"/>
    <property type="match status" value="1"/>
</dbReference>
<keyword evidence="5" id="KW-0560">Oxidoreductase</keyword>
<name>A0A0D0AZ05_9AGAM</name>
<evidence type="ECO:0000256" key="6">
    <source>
        <dbReference type="ARBA" id="ARBA00023004"/>
    </source>
</evidence>
<dbReference type="Gene3D" id="3.60.130.10">
    <property type="entry name" value="Clavaminate synthase-like"/>
    <property type="match status" value="1"/>
</dbReference>
<dbReference type="Proteomes" id="UP000054485">
    <property type="component" value="Unassembled WGS sequence"/>
</dbReference>
<dbReference type="CDD" id="cd00250">
    <property type="entry name" value="CAS_like"/>
    <property type="match status" value="1"/>
</dbReference>
<feature type="chain" id="PRO_5002218989" description="Clavaminate synthase-like protein" evidence="7">
    <location>
        <begin position="17"/>
        <end position="404"/>
    </location>
</feature>
<protein>
    <recommendedName>
        <fullName evidence="12">Clavaminate synthase-like protein</fullName>
    </recommendedName>
</protein>
<dbReference type="AlphaFoldDB" id="A0A0D0AZ05"/>
<dbReference type="InterPro" id="IPR050411">
    <property type="entry name" value="AlphaKG_dependent_hydroxylases"/>
</dbReference>
<reference evidence="11" key="2">
    <citation type="submission" date="2015-01" db="EMBL/GenBank/DDBJ databases">
        <title>Evolutionary Origins and Diversification of the Mycorrhizal Mutualists.</title>
        <authorList>
            <consortium name="DOE Joint Genome Institute"/>
            <consortium name="Mycorrhizal Genomics Consortium"/>
            <person name="Kohler A."/>
            <person name="Kuo A."/>
            <person name="Nagy L.G."/>
            <person name="Floudas D."/>
            <person name="Copeland A."/>
            <person name="Barry K.W."/>
            <person name="Cichocki N."/>
            <person name="Veneault-Fourrey C."/>
            <person name="LaButti K."/>
            <person name="Lindquist E.A."/>
            <person name="Lipzen A."/>
            <person name="Lundell T."/>
            <person name="Morin E."/>
            <person name="Murat C."/>
            <person name="Riley R."/>
            <person name="Ohm R."/>
            <person name="Sun H."/>
            <person name="Tunlid A."/>
            <person name="Henrissat B."/>
            <person name="Grigoriev I.V."/>
            <person name="Hibbett D.S."/>
            <person name="Martin F."/>
        </authorList>
    </citation>
    <scope>NUCLEOTIDE SEQUENCE [LARGE SCALE GENOMIC DNA]</scope>
    <source>
        <strain evidence="11">UH-Slu-Lm8-n1</strain>
    </source>
</reference>
<dbReference type="InterPro" id="IPR042098">
    <property type="entry name" value="TauD-like_sf"/>
</dbReference>
<evidence type="ECO:0000256" key="5">
    <source>
        <dbReference type="ARBA" id="ARBA00023002"/>
    </source>
</evidence>
<evidence type="ECO:0000256" key="1">
    <source>
        <dbReference type="ARBA" id="ARBA00001954"/>
    </source>
</evidence>
<dbReference type="GO" id="GO:0046872">
    <property type="term" value="F:metal ion binding"/>
    <property type="evidence" value="ECO:0007669"/>
    <property type="project" value="UniProtKB-KW"/>
</dbReference>
<feature type="domain" description="TauD/TfdA-like" evidence="8">
    <location>
        <begin position="128"/>
        <end position="382"/>
    </location>
</feature>
<dbReference type="InterPro" id="IPR010376">
    <property type="entry name" value="GBBH-like_N"/>
</dbReference>
<dbReference type="InterPro" id="IPR003819">
    <property type="entry name" value="TauD/TfdA-like"/>
</dbReference>
<evidence type="ECO:0000256" key="3">
    <source>
        <dbReference type="ARBA" id="ARBA00022723"/>
    </source>
</evidence>
<dbReference type="EMBL" id="KN835338">
    <property type="protein sequence ID" value="KIK39537.1"/>
    <property type="molecule type" value="Genomic_DNA"/>
</dbReference>
<evidence type="ECO:0000256" key="2">
    <source>
        <dbReference type="ARBA" id="ARBA00008654"/>
    </source>
</evidence>
<dbReference type="PANTHER" id="PTHR10696:SF25">
    <property type="entry name" value="OXIDOREDUCTASE AIM17-RELATED"/>
    <property type="match status" value="1"/>
</dbReference>
<feature type="signal peptide" evidence="7">
    <location>
        <begin position="1"/>
        <end position="16"/>
    </location>
</feature>
<dbReference type="GO" id="GO:0005739">
    <property type="term" value="C:mitochondrion"/>
    <property type="evidence" value="ECO:0007669"/>
    <property type="project" value="TreeGrafter"/>
</dbReference>
<keyword evidence="6" id="KW-0408">Iron</keyword>
<evidence type="ECO:0000313" key="10">
    <source>
        <dbReference type="EMBL" id="KIK39537.1"/>
    </source>
</evidence>
<organism evidence="10 11">
    <name type="scientific">Suillus luteus UH-Slu-Lm8-n1</name>
    <dbReference type="NCBI Taxonomy" id="930992"/>
    <lineage>
        <taxon>Eukaryota</taxon>
        <taxon>Fungi</taxon>
        <taxon>Dikarya</taxon>
        <taxon>Basidiomycota</taxon>
        <taxon>Agaricomycotina</taxon>
        <taxon>Agaricomycetes</taxon>
        <taxon>Agaricomycetidae</taxon>
        <taxon>Boletales</taxon>
        <taxon>Suillineae</taxon>
        <taxon>Suillaceae</taxon>
        <taxon>Suillus</taxon>
    </lineage>
</organism>
<evidence type="ECO:0000259" key="9">
    <source>
        <dbReference type="Pfam" id="PF06155"/>
    </source>
</evidence>
<dbReference type="PANTHER" id="PTHR10696">
    <property type="entry name" value="GAMMA-BUTYROBETAINE HYDROXYLASE-RELATED"/>
    <property type="match status" value="1"/>
</dbReference>
<evidence type="ECO:0008006" key="12">
    <source>
        <dbReference type="Google" id="ProtNLM"/>
    </source>
</evidence>
<dbReference type="OrthoDB" id="406634at2759"/>
<gene>
    <name evidence="10" type="ORF">CY34DRAFT_88992</name>
</gene>
<keyword evidence="7" id="KW-0732">Signal</keyword>
<dbReference type="GO" id="GO:0016706">
    <property type="term" value="F:2-oxoglutarate-dependent dioxygenase activity"/>
    <property type="evidence" value="ECO:0007669"/>
    <property type="project" value="UniProtKB-ARBA"/>
</dbReference>
<dbReference type="HOGENOM" id="CLU_021859_0_1_1"/>
<evidence type="ECO:0000256" key="7">
    <source>
        <dbReference type="SAM" id="SignalP"/>
    </source>
</evidence>
<dbReference type="SUPFAM" id="SSF51197">
    <property type="entry name" value="Clavaminate synthase-like"/>
    <property type="match status" value="1"/>
</dbReference>
<dbReference type="FunFam" id="3.30.2020.30:FF:000002">
    <property type="entry name" value="Putative gamma-butyrobetaine dioxygenase"/>
    <property type="match status" value="1"/>
</dbReference>
<feature type="domain" description="Gamma-butyrobetaine hydroxylase-like N-terminal" evidence="9">
    <location>
        <begin position="16"/>
        <end position="82"/>
    </location>
</feature>
<accession>A0A0D0AZ05</accession>
<evidence type="ECO:0000259" key="8">
    <source>
        <dbReference type="Pfam" id="PF02668"/>
    </source>
</evidence>
<keyword evidence="3" id="KW-0479">Metal-binding</keyword>
<dbReference type="GO" id="GO:0045329">
    <property type="term" value="P:carnitine biosynthetic process"/>
    <property type="evidence" value="ECO:0007669"/>
    <property type="project" value="TreeGrafter"/>
</dbReference>
<dbReference type="InParanoid" id="A0A0D0AZ05"/>
<keyword evidence="4" id="KW-0223">Dioxygenase</keyword>
<keyword evidence="11" id="KW-1185">Reference proteome</keyword>